<evidence type="ECO:0000313" key="2">
    <source>
        <dbReference type="EMBL" id="THU02874.1"/>
    </source>
</evidence>
<organism evidence="2 3">
    <name type="scientific">Lampropedia puyangensis</name>
    <dbReference type="NCBI Taxonomy" id="1330072"/>
    <lineage>
        <taxon>Bacteria</taxon>
        <taxon>Pseudomonadati</taxon>
        <taxon>Pseudomonadota</taxon>
        <taxon>Betaproteobacteria</taxon>
        <taxon>Burkholderiales</taxon>
        <taxon>Comamonadaceae</taxon>
        <taxon>Lampropedia</taxon>
    </lineage>
</organism>
<evidence type="ECO:0008006" key="4">
    <source>
        <dbReference type="Google" id="ProtNLM"/>
    </source>
</evidence>
<feature type="transmembrane region" description="Helical" evidence="1">
    <location>
        <begin position="412"/>
        <end position="437"/>
    </location>
</feature>
<proteinExistence type="predicted"/>
<feature type="transmembrane region" description="Helical" evidence="1">
    <location>
        <begin position="282"/>
        <end position="304"/>
    </location>
</feature>
<feature type="transmembrane region" description="Helical" evidence="1">
    <location>
        <begin position="449"/>
        <end position="471"/>
    </location>
</feature>
<feature type="transmembrane region" description="Helical" evidence="1">
    <location>
        <begin position="146"/>
        <end position="165"/>
    </location>
</feature>
<keyword evidence="3" id="KW-1185">Reference proteome</keyword>
<keyword evidence="1" id="KW-0472">Membrane</keyword>
<feature type="transmembrane region" description="Helical" evidence="1">
    <location>
        <begin position="316"/>
        <end position="339"/>
    </location>
</feature>
<evidence type="ECO:0000313" key="3">
    <source>
        <dbReference type="Proteomes" id="UP000308917"/>
    </source>
</evidence>
<comment type="caution">
    <text evidence="2">The sequence shown here is derived from an EMBL/GenBank/DDBJ whole genome shotgun (WGS) entry which is preliminary data.</text>
</comment>
<protein>
    <recommendedName>
        <fullName evidence="4">Glycosyltransferase family 39 protein</fullName>
    </recommendedName>
</protein>
<sequence>MNTKLPTPAIVTQAAVRTLPRLWLWLLCLVYTCAGFIGRHPWKNEDMATYGYIQALAQGHTDWFTPELVGLSLEPANHVLPIWLGAVALKIAPSWIDPQLVARLPFMGMVLLSFAAVWWATFYLARRDEAQPVAFAFGGEADPQGYARAIADGSVLALIACFGLVQFSHEVSATLVQLFGASLLFLGFAQPTNHILRGCLITVVAAFVLLTSGGLAWGGLAGGATLVGLLVLALLRRTPNTRAIGAYVVTGTVVALLAKLWLPNFFQVEQYRWELSTLSQWTSFLKLLIWFGWPAWPLACWALYRWRAHLFNRAPSFHLALPLGLIAMTVLLAACSTGSARDRTLFLSLPMAATMAAFALPTMRRSVSSLIDWFTMLFFTICGIAIWVIWTATQTGFPAKPAANVAKLAPEYVPTFSAVDLSLAVAATVIWLSVVVWRTGRHQAALWKSLVLPAGGATWCVVLVMTLWLPMLDYGRSFAPQIEKMAPYIPKQTQCIWAYGLNAAQRAAFAVQAQWPLQAPTANVACPQSMVAAHQVRHYEPHLLAQGWRRIARIERPTSDEAIVLYAFGDSTNGGQALPPLRLSRTDSNHTRY</sequence>
<feature type="transmembrane region" description="Helical" evidence="1">
    <location>
        <begin position="345"/>
        <end position="363"/>
    </location>
</feature>
<dbReference type="RefSeq" id="WP_136573074.1">
    <property type="nucleotide sequence ID" value="NZ_STFG01000005.1"/>
</dbReference>
<reference evidence="2 3" key="1">
    <citation type="journal article" date="2015" name="Antonie Van Leeuwenhoek">
        <title>Lampropedia puyangensis sp. nov., isolated from symptomatic bark of Populus ? euramericana canker and emended description of Lampropedia hyalina (Ehrenberg 1832) Lee et al. 2004.</title>
        <authorList>
            <person name="Li Y."/>
            <person name="Wang T."/>
            <person name="Piao C.G."/>
            <person name="Wang L.F."/>
            <person name="Tian G.Z."/>
            <person name="Zhu T.H."/>
            <person name="Guo M.W."/>
        </authorList>
    </citation>
    <scope>NUCLEOTIDE SEQUENCE [LARGE SCALE GENOMIC DNA]</scope>
    <source>
        <strain evidence="2 3">2-bin</strain>
    </source>
</reference>
<dbReference type="EMBL" id="STFG01000005">
    <property type="protein sequence ID" value="THU02874.1"/>
    <property type="molecule type" value="Genomic_DNA"/>
</dbReference>
<feature type="transmembrane region" description="Helical" evidence="1">
    <location>
        <begin position="195"/>
        <end position="211"/>
    </location>
</feature>
<feature type="transmembrane region" description="Helical" evidence="1">
    <location>
        <begin position="370"/>
        <end position="392"/>
    </location>
</feature>
<dbReference type="OrthoDB" id="8556356at2"/>
<evidence type="ECO:0000256" key="1">
    <source>
        <dbReference type="SAM" id="Phobius"/>
    </source>
</evidence>
<feature type="transmembrane region" description="Helical" evidence="1">
    <location>
        <begin position="244"/>
        <end position="262"/>
    </location>
</feature>
<feature type="transmembrane region" description="Helical" evidence="1">
    <location>
        <begin position="217"/>
        <end position="235"/>
    </location>
</feature>
<name>A0A4S8F9C9_9BURK</name>
<keyword evidence="1" id="KW-1133">Transmembrane helix</keyword>
<dbReference type="AlphaFoldDB" id="A0A4S8F9C9"/>
<feature type="transmembrane region" description="Helical" evidence="1">
    <location>
        <begin position="22"/>
        <end position="42"/>
    </location>
</feature>
<dbReference type="Proteomes" id="UP000308917">
    <property type="component" value="Unassembled WGS sequence"/>
</dbReference>
<feature type="transmembrane region" description="Helical" evidence="1">
    <location>
        <begin position="104"/>
        <end position="125"/>
    </location>
</feature>
<accession>A0A4S8F9C9</accession>
<gene>
    <name evidence="2" type="ORF">E9531_07215</name>
</gene>
<feature type="transmembrane region" description="Helical" evidence="1">
    <location>
        <begin position="171"/>
        <end position="188"/>
    </location>
</feature>
<keyword evidence="1" id="KW-0812">Transmembrane</keyword>